<dbReference type="HOGENOM" id="CLU_3314416_0_0_10"/>
<comment type="caution">
    <text evidence="1">The sequence shown here is derived from an EMBL/GenBank/DDBJ whole genome shotgun (WGS) entry which is preliminary data.</text>
</comment>
<gene>
    <name evidence="1" type="ORF">HMPREF9134_00210</name>
</gene>
<evidence type="ECO:0000313" key="1">
    <source>
        <dbReference type="EMBL" id="EKY03029.1"/>
    </source>
</evidence>
<evidence type="ECO:0000313" key="2">
    <source>
        <dbReference type="Proteomes" id="UP000010408"/>
    </source>
</evidence>
<protein>
    <submittedName>
        <fullName evidence="1">Uncharacterized protein</fullName>
    </submittedName>
</protein>
<accession>L1NHN8</accession>
<proteinExistence type="predicted"/>
<dbReference type="AlphaFoldDB" id="L1NHN8"/>
<name>L1NHN8_9PORP</name>
<dbReference type="EMBL" id="AMEQ01000006">
    <property type="protein sequence ID" value="EKY03029.1"/>
    <property type="molecule type" value="Genomic_DNA"/>
</dbReference>
<reference evidence="1 2" key="1">
    <citation type="submission" date="2012-05" db="EMBL/GenBank/DDBJ databases">
        <authorList>
            <person name="Weinstock G."/>
            <person name="Sodergren E."/>
            <person name="Lobos E.A."/>
            <person name="Fulton L."/>
            <person name="Fulton R."/>
            <person name="Courtney L."/>
            <person name="Fronick C."/>
            <person name="O'Laughlin M."/>
            <person name="Godfrey J."/>
            <person name="Wilson R.M."/>
            <person name="Miner T."/>
            <person name="Farmer C."/>
            <person name="Delehaunty K."/>
            <person name="Cordes M."/>
            <person name="Minx P."/>
            <person name="Tomlinson C."/>
            <person name="Chen J."/>
            <person name="Wollam A."/>
            <person name="Pepin K.H."/>
            <person name="Bhonagiri V."/>
            <person name="Zhang X."/>
            <person name="Suruliraj S."/>
            <person name="Warren W."/>
            <person name="Mitreva M."/>
            <person name="Mardis E.R."/>
            <person name="Wilson R.K."/>
        </authorList>
    </citation>
    <scope>NUCLEOTIDE SEQUENCE [LARGE SCALE GENOMIC DNA]</scope>
    <source>
        <strain evidence="1 2">F0037</strain>
    </source>
</reference>
<sequence>MCEGHLGRSLRYKRAPPQRGETLRGGAYLLGEEIANRSD</sequence>
<organism evidence="1 2">
    <name type="scientific">Porphyromonas catoniae F0037</name>
    <dbReference type="NCBI Taxonomy" id="1127696"/>
    <lineage>
        <taxon>Bacteria</taxon>
        <taxon>Pseudomonadati</taxon>
        <taxon>Bacteroidota</taxon>
        <taxon>Bacteroidia</taxon>
        <taxon>Bacteroidales</taxon>
        <taxon>Porphyromonadaceae</taxon>
        <taxon>Porphyromonas</taxon>
    </lineage>
</organism>
<dbReference type="Proteomes" id="UP000010408">
    <property type="component" value="Unassembled WGS sequence"/>
</dbReference>